<dbReference type="PROSITE" id="PS50896">
    <property type="entry name" value="LISH"/>
    <property type="match status" value="1"/>
</dbReference>
<dbReference type="InterPro" id="IPR051350">
    <property type="entry name" value="WD_repeat-ST_regulator"/>
</dbReference>
<evidence type="ECO:0000313" key="5">
    <source>
        <dbReference type="EMBL" id="KIM79679.1"/>
    </source>
</evidence>
<dbReference type="GO" id="GO:0034657">
    <property type="term" value="C:GID complex"/>
    <property type="evidence" value="ECO:0007669"/>
    <property type="project" value="TreeGrafter"/>
</dbReference>
<sequence length="647" mass="71270">MRIPESDQESAHSVSLDSAPQAGPSSLGLDGPGPSNGHTNGNGFTLPSTNGFTNGAGVVGNGVQKHGKSVAKVSLLGTALYADGSYVDREEFVRLVIQSLRDVGYIESAATLEAESGYTMEAPEVSQFRQYILEASWSDAEDALTRLGVTDSDGLWVCYHLCIGSVPYVFRYQEAKFFIGQQKYLELLEAGKTTLALQVLRNELAPLNVAQDQLHFLSGLMMCSDPTDLRQRAEWDGASGTSRRELLTVLQRYVPASIMIPQRRFSTLLQQAQSHQRQQCVYHNSPLDSKAFSLYEDHQCDKDVFPGTTTAILDVHVNEVWNIEWSHDGSYLASASKDKTAIIWRIDDPSIRDYTAKFVLRDHSFPVGCLAWSLDDSILLTGADNEIRMWNTKTGVCTLVLDSQHGHQETVAALSWLPDGSGFISGGLDRRIILWDAEGNFKDSWGETAIRVTDLAITPDLTRVVAVGIHYLYDLATKQTELSFPLEGELSSVKISRDSRYALVNRTQNEIYLYDLHSGRLARKFAGQRQGKHVIRSCFGGIDGNFVVSGSEDGNVYVWQCDTGILLETLPGHGEGSVNSVAWNPTNERMFATCSDDHTIRIWEAPLRESGSRVTNRSSSNGKGKTRQQSNGDGVDFDSAFGAWVDG</sequence>
<feature type="repeat" description="WD" evidence="3">
    <location>
        <begin position="313"/>
        <end position="347"/>
    </location>
</feature>
<feature type="repeat" description="WD" evidence="3">
    <location>
        <begin position="575"/>
        <end position="604"/>
    </location>
</feature>
<name>A0A0C3FIS3_PILCF</name>
<dbReference type="Pfam" id="PF23627">
    <property type="entry name" value="LisH_WDR26"/>
    <property type="match status" value="1"/>
</dbReference>
<evidence type="ECO:0008006" key="7">
    <source>
        <dbReference type="Google" id="ProtNLM"/>
    </source>
</evidence>
<dbReference type="CDD" id="cd00200">
    <property type="entry name" value="WD40"/>
    <property type="match status" value="1"/>
</dbReference>
<dbReference type="Pfam" id="PF00400">
    <property type="entry name" value="WD40"/>
    <property type="match status" value="5"/>
</dbReference>
<evidence type="ECO:0000256" key="2">
    <source>
        <dbReference type="ARBA" id="ARBA00022737"/>
    </source>
</evidence>
<feature type="region of interest" description="Disordered" evidence="4">
    <location>
        <begin position="1"/>
        <end position="48"/>
    </location>
</feature>
<dbReference type="AlphaFoldDB" id="A0A0C3FIS3"/>
<feature type="repeat" description="WD" evidence="3">
    <location>
        <begin position="543"/>
        <end position="569"/>
    </location>
</feature>
<dbReference type="PANTHER" id="PTHR22838:SF0">
    <property type="entry name" value="WD REPEAT-CONTAINING PROTEIN 26"/>
    <property type="match status" value="1"/>
</dbReference>
<reference evidence="5 6" key="1">
    <citation type="submission" date="2014-04" db="EMBL/GenBank/DDBJ databases">
        <authorList>
            <consortium name="DOE Joint Genome Institute"/>
            <person name="Kuo A."/>
            <person name="Tarkka M."/>
            <person name="Buscot F."/>
            <person name="Kohler A."/>
            <person name="Nagy L.G."/>
            <person name="Floudas D."/>
            <person name="Copeland A."/>
            <person name="Barry K.W."/>
            <person name="Cichocki N."/>
            <person name="Veneault-Fourrey C."/>
            <person name="LaButti K."/>
            <person name="Lindquist E.A."/>
            <person name="Lipzen A."/>
            <person name="Lundell T."/>
            <person name="Morin E."/>
            <person name="Murat C."/>
            <person name="Sun H."/>
            <person name="Tunlid A."/>
            <person name="Henrissat B."/>
            <person name="Grigoriev I.V."/>
            <person name="Hibbett D.S."/>
            <person name="Martin F."/>
            <person name="Nordberg H.P."/>
            <person name="Cantor M.N."/>
            <person name="Hua S.X."/>
        </authorList>
    </citation>
    <scope>NUCLEOTIDE SEQUENCE [LARGE SCALE GENOMIC DNA]</scope>
    <source>
        <strain evidence="5 6">F 1598</strain>
    </source>
</reference>
<gene>
    <name evidence="5" type="ORF">PILCRDRAFT_74055</name>
</gene>
<dbReference type="Proteomes" id="UP000054166">
    <property type="component" value="Unassembled WGS sequence"/>
</dbReference>
<dbReference type="HOGENOM" id="CLU_000288_57_25_1"/>
<feature type="region of interest" description="Disordered" evidence="4">
    <location>
        <begin position="611"/>
        <end position="638"/>
    </location>
</feature>
<dbReference type="STRING" id="765440.A0A0C3FIS3"/>
<dbReference type="EMBL" id="KN833008">
    <property type="protein sequence ID" value="KIM79679.1"/>
    <property type="molecule type" value="Genomic_DNA"/>
</dbReference>
<evidence type="ECO:0000256" key="4">
    <source>
        <dbReference type="SAM" id="MobiDB-lite"/>
    </source>
</evidence>
<keyword evidence="1 3" id="KW-0853">WD repeat</keyword>
<feature type="compositionally biased region" description="Polar residues" evidence="4">
    <location>
        <begin position="38"/>
        <end position="48"/>
    </location>
</feature>
<feature type="repeat" description="WD" evidence="3">
    <location>
        <begin position="404"/>
        <end position="436"/>
    </location>
</feature>
<dbReference type="InterPro" id="IPR036322">
    <property type="entry name" value="WD40_repeat_dom_sf"/>
</dbReference>
<feature type="compositionally biased region" description="Polar residues" evidence="4">
    <location>
        <begin position="612"/>
        <end position="632"/>
    </location>
</feature>
<evidence type="ECO:0000313" key="6">
    <source>
        <dbReference type="Proteomes" id="UP000054166"/>
    </source>
</evidence>
<organism evidence="5 6">
    <name type="scientific">Piloderma croceum (strain F 1598)</name>
    <dbReference type="NCBI Taxonomy" id="765440"/>
    <lineage>
        <taxon>Eukaryota</taxon>
        <taxon>Fungi</taxon>
        <taxon>Dikarya</taxon>
        <taxon>Basidiomycota</taxon>
        <taxon>Agaricomycotina</taxon>
        <taxon>Agaricomycetes</taxon>
        <taxon>Agaricomycetidae</taxon>
        <taxon>Atheliales</taxon>
        <taxon>Atheliaceae</taxon>
        <taxon>Piloderma</taxon>
    </lineage>
</organism>
<dbReference type="GO" id="GO:0043161">
    <property type="term" value="P:proteasome-mediated ubiquitin-dependent protein catabolic process"/>
    <property type="evidence" value="ECO:0007669"/>
    <property type="project" value="TreeGrafter"/>
</dbReference>
<dbReference type="PROSITE" id="PS50082">
    <property type="entry name" value="WD_REPEATS_2"/>
    <property type="match status" value="5"/>
</dbReference>
<dbReference type="PROSITE" id="PS00678">
    <property type="entry name" value="WD_REPEATS_1"/>
    <property type="match status" value="1"/>
</dbReference>
<dbReference type="InParanoid" id="A0A0C3FIS3"/>
<protein>
    <recommendedName>
        <fullName evidence="7">CTLH domain-containing protein</fullName>
    </recommendedName>
</protein>
<feature type="compositionally biased region" description="Low complexity" evidence="4">
    <location>
        <begin position="23"/>
        <end position="37"/>
    </location>
</feature>
<dbReference type="SMART" id="SM00320">
    <property type="entry name" value="WD40"/>
    <property type="match status" value="6"/>
</dbReference>
<dbReference type="PROSITE" id="PS50294">
    <property type="entry name" value="WD_REPEATS_REGION"/>
    <property type="match status" value="2"/>
</dbReference>
<dbReference type="Gene3D" id="2.130.10.10">
    <property type="entry name" value="YVTN repeat-like/Quinoprotein amine dehydrogenase"/>
    <property type="match status" value="1"/>
</dbReference>
<dbReference type="InterPro" id="IPR015943">
    <property type="entry name" value="WD40/YVTN_repeat-like_dom_sf"/>
</dbReference>
<feature type="repeat" description="WD" evidence="3">
    <location>
        <begin position="360"/>
        <end position="400"/>
    </location>
</feature>
<dbReference type="InterPro" id="IPR001680">
    <property type="entry name" value="WD40_rpt"/>
</dbReference>
<dbReference type="InterPro" id="IPR006594">
    <property type="entry name" value="LisH"/>
</dbReference>
<reference evidence="6" key="2">
    <citation type="submission" date="2015-01" db="EMBL/GenBank/DDBJ databases">
        <title>Evolutionary Origins and Diversification of the Mycorrhizal Mutualists.</title>
        <authorList>
            <consortium name="DOE Joint Genome Institute"/>
            <consortium name="Mycorrhizal Genomics Consortium"/>
            <person name="Kohler A."/>
            <person name="Kuo A."/>
            <person name="Nagy L.G."/>
            <person name="Floudas D."/>
            <person name="Copeland A."/>
            <person name="Barry K.W."/>
            <person name="Cichocki N."/>
            <person name="Veneault-Fourrey C."/>
            <person name="LaButti K."/>
            <person name="Lindquist E.A."/>
            <person name="Lipzen A."/>
            <person name="Lundell T."/>
            <person name="Morin E."/>
            <person name="Murat C."/>
            <person name="Riley R."/>
            <person name="Ohm R."/>
            <person name="Sun H."/>
            <person name="Tunlid A."/>
            <person name="Henrissat B."/>
            <person name="Grigoriev I.V."/>
            <person name="Hibbett D.S."/>
            <person name="Martin F."/>
        </authorList>
    </citation>
    <scope>NUCLEOTIDE SEQUENCE [LARGE SCALE GENOMIC DNA]</scope>
    <source>
        <strain evidence="6">F 1598</strain>
    </source>
</reference>
<keyword evidence="6" id="KW-1185">Reference proteome</keyword>
<keyword evidence="2" id="KW-0677">Repeat</keyword>
<evidence type="ECO:0000256" key="1">
    <source>
        <dbReference type="ARBA" id="ARBA00022574"/>
    </source>
</evidence>
<proteinExistence type="predicted"/>
<dbReference type="FunCoup" id="A0A0C3FIS3">
    <property type="interactions" value="280"/>
</dbReference>
<dbReference type="PANTHER" id="PTHR22838">
    <property type="entry name" value="WD REPEAT PROTEIN 26-RELATED"/>
    <property type="match status" value="1"/>
</dbReference>
<accession>A0A0C3FIS3</accession>
<dbReference type="InterPro" id="IPR019775">
    <property type="entry name" value="WD40_repeat_CS"/>
</dbReference>
<dbReference type="OrthoDB" id="972532at2759"/>
<dbReference type="SUPFAM" id="SSF50978">
    <property type="entry name" value="WD40 repeat-like"/>
    <property type="match status" value="1"/>
</dbReference>
<evidence type="ECO:0000256" key="3">
    <source>
        <dbReference type="PROSITE-ProRule" id="PRU00221"/>
    </source>
</evidence>